<dbReference type="SUPFAM" id="SSF46689">
    <property type="entry name" value="Homeodomain-like"/>
    <property type="match status" value="1"/>
</dbReference>
<feature type="DNA-binding region" description="H-T-H motif" evidence="2">
    <location>
        <begin position="30"/>
        <end position="49"/>
    </location>
</feature>
<keyword evidence="1 2" id="KW-0238">DNA-binding</keyword>
<gene>
    <name evidence="4" type="ORF">IG616_21745</name>
</gene>
<comment type="caution">
    <text evidence="4">The sequence shown here is derived from an EMBL/GenBank/DDBJ whole genome shotgun (WGS) entry which is preliminary data.</text>
</comment>
<evidence type="ECO:0000313" key="4">
    <source>
        <dbReference type="EMBL" id="MBD8894179.1"/>
    </source>
</evidence>
<dbReference type="PANTHER" id="PTHR30055">
    <property type="entry name" value="HTH-TYPE TRANSCRIPTIONAL REGULATOR RUTR"/>
    <property type="match status" value="1"/>
</dbReference>
<keyword evidence="5" id="KW-1185">Reference proteome</keyword>
<accession>A0ABR9CU86</accession>
<dbReference type="Gene3D" id="1.10.10.60">
    <property type="entry name" value="Homeodomain-like"/>
    <property type="match status" value="1"/>
</dbReference>
<dbReference type="EMBL" id="JACYXI010000022">
    <property type="protein sequence ID" value="MBD8894179.1"/>
    <property type="molecule type" value="Genomic_DNA"/>
</dbReference>
<evidence type="ECO:0000313" key="5">
    <source>
        <dbReference type="Proteomes" id="UP000632063"/>
    </source>
</evidence>
<dbReference type="Gene3D" id="1.10.357.10">
    <property type="entry name" value="Tetracycline Repressor, domain 2"/>
    <property type="match status" value="1"/>
</dbReference>
<reference evidence="4 5" key="2">
    <citation type="journal article" date="2021" name="Int. J. Syst. Evol. Microbiol.">
        <title>Roseibium litorale sp. nov., isolated from a tidal flat sediment and proposal for the reclassification of Labrenzia polysiphoniae as Roseibium polysiphoniae comb. nov.</title>
        <authorList>
            <person name="Liu Y."/>
            <person name="Pei T."/>
            <person name="Du J."/>
            <person name="Chao M."/>
            <person name="Deng M.R."/>
            <person name="Zhu H."/>
        </authorList>
    </citation>
    <scope>NUCLEOTIDE SEQUENCE [LARGE SCALE GENOMIC DNA]</scope>
    <source>
        <strain evidence="4 5">4C16A</strain>
    </source>
</reference>
<dbReference type="PROSITE" id="PS50977">
    <property type="entry name" value="HTH_TETR_2"/>
    <property type="match status" value="1"/>
</dbReference>
<evidence type="ECO:0000256" key="1">
    <source>
        <dbReference type="ARBA" id="ARBA00023125"/>
    </source>
</evidence>
<dbReference type="PANTHER" id="PTHR30055:SF146">
    <property type="entry name" value="HTH-TYPE TRANSCRIPTIONAL DUAL REGULATOR CECR"/>
    <property type="match status" value="1"/>
</dbReference>
<organism evidence="4 5">
    <name type="scientific">Roseibium litorale</name>
    <dbReference type="NCBI Taxonomy" id="2803841"/>
    <lineage>
        <taxon>Bacteria</taxon>
        <taxon>Pseudomonadati</taxon>
        <taxon>Pseudomonadota</taxon>
        <taxon>Alphaproteobacteria</taxon>
        <taxon>Hyphomicrobiales</taxon>
        <taxon>Stappiaceae</taxon>
        <taxon>Roseibium</taxon>
    </lineage>
</organism>
<sequence length="199" mass="21055">MRDGSKTQRQSEIERAAYAVLEEKGYAAASMLAIARKAKASNETLYNWYGGKQGLFRTLVERNTAEIRAFLEEQASESRAPLETLAALGPKLLQLLTSPRAIALNKAAASDPTGELGEALGAAGRDTIAPLIGKVLEGARAKGLLAFEETGAATDLYISLLVGDLQIRLVTSAAMRPSEQTLAARATSALTGLTRLLAP</sequence>
<dbReference type="RefSeq" id="WP_192150885.1">
    <property type="nucleotide sequence ID" value="NZ_JACYXI010000022.1"/>
</dbReference>
<proteinExistence type="predicted"/>
<reference evidence="5" key="1">
    <citation type="submission" date="2020-09" db="EMBL/GenBank/DDBJ databases">
        <title>The genome sequence of strain Labrenzia suaedae 4C16A.</title>
        <authorList>
            <person name="Liu Y."/>
        </authorList>
    </citation>
    <scope>NUCLEOTIDE SEQUENCE [LARGE SCALE GENOMIC DNA]</scope>
    <source>
        <strain evidence="5">4C16A</strain>
    </source>
</reference>
<dbReference type="Pfam" id="PF00440">
    <property type="entry name" value="TetR_N"/>
    <property type="match status" value="1"/>
</dbReference>
<dbReference type="InterPro" id="IPR039536">
    <property type="entry name" value="TetR_C_Proteobacteria"/>
</dbReference>
<evidence type="ECO:0000256" key="2">
    <source>
        <dbReference type="PROSITE-ProRule" id="PRU00335"/>
    </source>
</evidence>
<name>A0ABR9CU86_9HYPH</name>
<feature type="domain" description="HTH tetR-type" evidence="3">
    <location>
        <begin position="7"/>
        <end position="67"/>
    </location>
</feature>
<dbReference type="Pfam" id="PF14246">
    <property type="entry name" value="TetR_C_7"/>
    <property type="match status" value="1"/>
</dbReference>
<dbReference type="InterPro" id="IPR009057">
    <property type="entry name" value="Homeodomain-like_sf"/>
</dbReference>
<protein>
    <submittedName>
        <fullName evidence="4">TetR/AcrR family transcriptional regulator</fullName>
    </submittedName>
</protein>
<evidence type="ECO:0000259" key="3">
    <source>
        <dbReference type="PROSITE" id="PS50977"/>
    </source>
</evidence>
<dbReference type="InterPro" id="IPR001647">
    <property type="entry name" value="HTH_TetR"/>
</dbReference>
<dbReference type="InterPro" id="IPR050109">
    <property type="entry name" value="HTH-type_TetR-like_transc_reg"/>
</dbReference>
<dbReference type="Proteomes" id="UP000632063">
    <property type="component" value="Unassembled WGS sequence"/>
</dbReference>